<protein>
    <recommendedName>
        <fullName evidence="3">Syntrophin C-terminal PH domain-containing protein</fullName>
    </recommendedName>
</protein>
<evidence type="ECO:0000256" key="1">
    <source>
        <dbReference type="ARBA" id="ARBA00004496"/>
    </source>
</evidence>
<keyword evidence="5" id="KW-1185">Reference proteome</keyword>
<evidence type="ECO:0000313" key="5">
    <source>
        <dbReference type="Proteomes" id="UP001176940"/>
    </source>
</evidence>
<dbReference type="Proteomes" id="UP001176940">
    <property type="component" value="Unassembled WGS sequence"/>
</dbReference>
<dbReference type="InterPro" id="IPR055108">
    <property type="entry name" value="Syntrophin_4th"/>
</dbReference>
<reference evidence="4" key="1">
    <citation type="submission" date="2023-07" db="EMBL/GenBank/DDBJ databases">
        <authorList>
            <person name="Stuckert A."/>
        </authorList>
    </citation>
    <scope>NUCLEOTIDE SEQUENCE</scope>
</reference>
<evidence type="ECO:0000259" key="3">
    <source>
        <dbReference type="Pfam" id="PF23012"/>
    </source>
</evidence>
<dbReference type="EMBL" id="CAUEEQ010006779">
    <property type="protein sequence ID" value="CAJ0930551.1"/>
    <property type="molecule type" value="Genomic_DNA"/>
</dbReference>
<sequence length="201" mass="22344">MMDGLYGMLCLPLFRRRIFFSLRQCPRLGKSGCTPSRSCRLSPQGWCTRDPGQNSPSLGPHLTFATRTGHPQGIDMRIFRVENQRDLSAWTRALVQGCHASAELTREVTISCSLRGESVSLSIHYDTGFTLCRGGPSGPVMYRYPFEKLRMSADDGTKNLYLDFGGPEGELALDLHTCPKPVVFLLHTFLSAKVTRMGLLA</sequence>
<evidence type="ECO:0000256" key="2">
    <source>
        <dbReference type="ARBA" id="ARBA00022490"/>
    </source>
</evidence>
<gene>
    <name evidence="4" type="ORF">RIMI_LOCUS4267969</name>
</gene>
<evidence type="ECO:0000313" key="4">
    <source>
        <dbReference type="EMBL" id="CAJ0930551.1"/>
    </source>
</evidence>
<keyword evidence="2" id="KW-0963">Cytoplasm</keyword>
<dbReference type="PANTHER" id="PTHR10554">
    <property type="entry name" value="SYNTROPHIN"/>
    <property type="match status" value="1"/>
</dbReference>
<dbReference type="InterPro" id="IPR015482">
    <property type="entry name" value="Syntrophin"/>
</dbReference>
<name>A0ABN9L100_9NEOB</name>
<comment type="subcellular location">
    <subcellularLocation>
        <location evidence="1">Cytoplasm</location>
    </subcellularLocation>
</comment>
<organism evidence="4 5">
    <name type="scientific">Ranitomeya imitator</name>
    <name type="common">mimic poison frog</name>
    <dbReference type="NCBI Taxonomy" id="111125"/>
    <lineage>
        <taxon>Eukaryota</taxon>
        <taxon>Metazoa</taxon>
        <taxon>Chordata</taxon>
        <taxon>Craniata</taxon>
        <taxon>Vertebrata</taxon>
        <taxon>Euteleostomi</taxon>
        <taxon>Amphibia</taxon>
        <taxon>Batrachia</taxon>
        <taxon>Anura</taxon>
        <taxon>Neobatrachia</taxon>
        <taxon>Hyloidea</taxon>
        <taxon>Dendrobatidae</taxon>
        <taxon>Dendrobatinae</taxon>
        <taxon>Ranitomeya</taxon>
    </lineage>
</organism>
<feature type="domain" description="Syntrophin C-terminal PH" evidence="3">
    <location>
        <begin position="104"/>
        <end position="199"/>
    </location>
</feature>
<dbReference type="Pfam" id="PF23012">
    <property type="entry name" value="Syntrophin_4th"/>
    <property type="match status" value="1"/>
</dbReference>
<proteinExistence type="predicted"/>
<dbReference type="PANTHER" id="PTHR10554:SF8">
    <property type="entry name" value="BETA-2-SYNTROPHIN"/>
    <property type="match status" value="1"/>
</dbReference>
<comment type="caution">
    <text evidence="4">The sequence shown here is derived from an EMBL/GenBank/DDBJ whole genome shotgun (WGS) entry which is preliminary data.</text>
</comment>
<accession>A0ABN9L100</accession>